<keyword evidence="1 5" id="KW-0175">Coiled coil</keyword>
<evidence type="ECO:0000256" key="6">
    <source>
        <dbReference type="SAM" id="MobiDB-lite"/>
    </source>
</evidence>
<dbReference type="KEGG" id="sind:105161409"/>
<feature type="compositionally biased region" description="Basic and acidic residues" evidence="6">
    <location>
        <begin position="1136"/>
        <end position="1148"/>
    </location>
</feature>
<feature type="region of interest" description="Disordered" evidence="6">
    <location>
        <begin position="1"/>
        <end position="52"/>
    </location>
</feature>
<feature type="region of interest" description="Disordered" evidence="6">
    <location>
        <begin position="1129"/>
        <end position="1165"/>
    </location>
</feature>
<keyword evidence="7" id="KW-1185">Reference proteome</keyword>
<reference evidence="8" key="2">
    <citation type="submission" date="2025-08" db="UniProtKB">
        <authorList>
            <consortium name="RefSeq"/>
        </authorList>
    </citation>
    <scope>IDENTIFICATION</scope>
</reference>
<feature type="region of interest" description="Disordered" evidence="6">
    <location>
        <begin position="866"/>
        <end position="1027"/>
    </location>
</feature>
<protein>
    <submittedName>
        <fullName evidence="8">Protein CROWDED NUCLEI 2</fullName>
    </submittedName>
</protein>
<gene>
    <name evidence="8" type="primary">LOC105161409</name>
</gene>
<dbReference type="Proteomes" id="UP000504604">
    <property type="component" value="Linkage group LG1"/>
</dbReference>
<dbReference type="AlphaFoldDB" id="A0A6I9T9W1"/>
<comment type="subcellular location">
    <subcellularLocation>
        <location evidence="3">Nucleus lamina</location>
    </subcellularLocation>
</comment>
<sequence length="1179" mass="136480">MFTPKRQWPGPAMTPKSEVRGTPNPTGKNKMVAFVDGPPPPPPTSLLSDNGNAADVENMEDWRRFREVGLLDEAALERRDREALKERLERLERELFDYQYNMGLLLIEKKEWTSKHEELQESLLEAQEVLKREKAAHLIAVAQVEERETNLRKALDVERQCVTELERSLREIRSENEKVKITSQTKLADANDMVAGVQDRSLDVQQKLVAAEAKLAEASRKSLELERKLQEVETRESVLKRERMSFNTERDAHEATFLKHKEDMREWERKLQEGEERLCQNRRHINDREEKVNELNRMFKEKERELAEEQTKLELESLALKKKEEEVNKRLADLIVKEEKAESLTSNLEMKEKELIALTEKLSSRERVEIQNILDEHRSALEIKKQEFEMEMDEKRKLFEEETKVKLDNLDEKESEINHMEEKLKKQEQALEKKSDRIKEKEKEIELKFKGLKEKEKALKLEQKNLDLLRREVVSDKESLQNLKEELEKMKAEISQKELQIHDATEKLRITEEERKEHNHMIQELKQEIERYKHQTDLLYKKSDDLKQDRKKFEEEWEALDEKRAELTKDLELLEQEKKMIDKLKSSGEKQLKEDKIATEAYIKRELEALKLEKESFEARMKHEQSMLSEKARDEHNKLLHDFETRRRDLEADMLNKQEEIEKTLQERERALEEKIEKEHSHIGHMKEVVQREMDDMRLERNRLEKDKQNIALNKRQLEEQQLEMHKDINELGALSQKLKLQRQQFIKERSRFVSFVETLKSCQNCGDMAGDYLLSDLHITELDDKEASPLQALGEELLEKVASYEANAKKTPGENEPKSSESGGRISWLLKKCTPRIFNLSPTKNVQDVPSQNLDQALSDTLVNTAENVGGPSMPVGTHGRSGTPEVDRGVQEVPEDSQQSELTNRRRKSTRKPSRGVHRTRSVKTVVEDAEAFLRRNSGDVNPTEEQNKEAPASVDEESRGDSILDGKAASTIPRKRTRAQSSKMTGGEETDDSEGGSVSVTAGGRRKRHQTGAPAIQNAGKPRYNLRRHRTKGKDVTASMDSVRKTDKEVGNAIVSPETEITSAPPEEVTSQNGNPVELVQVASYKTVKTHIVSTDRVVRFQTSEANIDENADAAKSAEYVDLSEEVNGTPKYNDDEHDSTLHIVEEDDDNEDDDDGDENLGEASITRKLWTFFTS</sequence>
<dbReference type="GO" id="GO:0005652">
    <property type="term" value="C:nuclear lamina"/>
    <property type="evidence" value="ECO:0007669"/>
    <property type="project" value="UniProtKB-SubCell"/>
</dbReference>
<dbReference type="PANTHER" id="PTHR31908:SF9">
    <property type="entry name" value="PROTEIN CROWDED NUCLEI 3"/>
    <property type="match status" value="1"/>
</dbReference>
<comment type="similarity">
    <text evidence="4">Belongs to the CRWN family.</text>
</comment>
<evidence type="ECO:0000256" key="2">
    <source>
        <dbReference type="ARBA" id="ARBA00023242"/>
    </source>
</evidence>
<dbReference type="PANTHER" id="PTHR31908">
    <property type="entry name" value="PROTEIN CROWDED NUCLEI 4"/>
    <property type="match status" value="1"/>
</dbReference>
<name>A0A6I9T9W1_SESIN</name>
<dbReference type="RefSeq" id="XP_011077388.1">
    <property type="nucleotide sequence ID" value="XM_011079086.2"/>
</dbReference>
<dbReference type="InterPro" id="IPR040418">
    <property type="entry name" value="CRWN"/>
</dbReference>
<feature type="compositionally biased region" description="Basic residues" evidence="6">
    <location>
        <begin position="907"/>
        <end position="924"/>
    </location>
</feature>
<feature type="compositionally biased region" description="Acidic residues" evidence="6">
    <location>
        <begin position="1149"/>
        <end position="1164"/>
    </location>
</feature>
<keyword evidence="2" id="KW-0539">Nucleus</keyword>
<evidence type="ECO:0000256" key="3">
    <source>
        <dbReference type="ARBA" id="ARBA00024186"/>
    </source>
</evidence>
<dbReference type="FunCoup" id="A0A6I9T9W1">
    <property type="interactions" value="224"/>
</dbReference>
<dbReference type="InParanoid" id="A0A6I9T9W1"/>
<proteinExistence type="inferred from homology"/>
<evidence type="ECO:0000256" key="4">
    <source>
        <dbReference type="ARBA" id="ARBA00024208"/>
    </source>
</evidence>
<feature type="coiled-coil region" evidence="5">
    <location>
        <begin position="71"/>
        <end position="136"/>
    </location>
</feature>
<dbReference type="OrthoDB" id="673795at2759"/>
<evidence type="ECO:0000313" key="7">
    <source>
        <dbReference type="Proteomes" id="UP000504604"/>
    </source>
</evidence>
<dbReference type="GO" id="GO:0006997">
    <property type="term" value="P:nucleus organization"/>
    <property type="evidence" value="ECO:0007669"/>
    <property type="project" value="InterPro"/>
</dbReference>
<organism evidence="7 8">
    <name type="scientific">Sesamum indicum</name>
    <name type="common">Oriental sesame</name>
    <name type="synonym">Sesamum orientale</name>
    <dbReference type="NCBI Taxonomy" id="4182"/>
    <lineage>
        <taxon>Eukaryota</taxon>
        <taxon>Viridiplantae</taxon>
        <taxon>Streptophyta</taxon>
        <taxon>Embryophyta</taxon>
        <taxon>Tracheophyta</taxon>
        <taxon>Spermatophyta</taxon>
        <taxon>Magnoliopsida</taxon>
        <taxon>eudicotyledons</taxon>
        <taxon>Gunneridae</taxon>
        <taxon>Pentapetalae</taxon>
        <taxon>asterids</taxon>
        <taxon>lamiids</taxon>
        <taxon>Lamiales</taxon>
        <taxon>Pedaliaceae</taxon>
        <taxon>Sesamum</taxon>
    </lineage>
</organism>
<accession>A0A6I9T9W1</accession>
<evidence type="ECO:0000256" key="5">
    <source>
        <dbReference type="SAM" id="Coils"/>
    </source>
</evidence>
<evidence type="ECO:0000313" key="8">
    <source>
        <dbReference type="RefSeq" id="XP_011077388.1"/>
    </source>
</evidence>
<dbReference type="GeneID" id="105161409"/>
<evidence type="ECO:0000256" key="1">
    <source>
        <dbReference type="ARBA" id="ARBA00023054"/>
    </source>
</evidence>
<reference evidence="7" key="1">
    <citation type="submission" date="2024-10" db="UniProtKB">
        <authorList>
            <consortium name="RefSeq"/>
        </authorList>
    </citation>
    <scope>NUCLEOTIDE SEQUENCE [LARGE SCALE GENOMIC DNA]</scope>
    <source>
        <strain evidence="7">cv. Zhongzhi No. 13</strain>
    </source>
</reference>
<feature type="coiled-coil region" evidence="5">
    <location>
        <begin position="162"/>
        <end position="724"/>
    </location>
</feature>